<evidence type="ECO:0000313" key="1">
    <source>
        <dbReference type="EMBL" id="MBE9668613.1"/>
    </source>
</evidence>
<sequence>METTQNTAPTSGSNGHYEFTINYAGRELDCIVDKDDDILNVKMENIEAKLQVEPDGTVHQIGGNTLPESNIEFIKKEVLGHEV</sequence>
<keyword evidence="2" id="KW-1185">Reference proteome</keyword>
<reference evidence="1 2" key="1">
    <citation type="submission" date="2020-10" db="EMBL/GenBank/DDBJ databases">
        <title>Mucilaginibacter mali sp. nov., isolated from rhizosphere soil of apple orchard.</title>
        <authorList>
            <person name="Lee J.-S."/>
            <person name="Kim H.S."/>
            <person name="Kim J.-S."/>
        </authorList>
    </citation>
    <scope>NUCLEOTIDE SEQUENCE [LARGE SCALE GENOMIC DNA]</scope>
    <source>
        <strain evidence="1 2">KCTC 23157</strain>
    </source>
</reference>
<gene>
    <name evidence="1" type="ORF">IRJ18_19745</name>
</gene>
<name>A0ABR9XMM3_9SPHI</name>
<comment type="caution">
    <text evidence="1">The sequence shown here is derived from an EMBL/GenBank/DDBJ whole genome shotgun (WGS) entry which is preliminary data.</text>
</comment>
<dbReference type="RefSeq" id="WP_194108005.1">
    <property type="nucleotide sequence ID" value="NZ_JADFFM010000002.1"/>
</dbReference>
<proteinExistence type="predicted"/>
<accession>A0ABR9XMM3</accession>
<dbReference type="Proteomes" id="UP000632774">
    <property type="component" value="Unassembled WGS sequence"/>
</dbReference>
<dbReference type="EMBL" id="JADFFM010000002">
    <property type="protein sequence ID" value="MBE9668613.1"/>
    <property type="molecule type" value="Genomic_DNA"/>
</dbReference>
<protein>
    <submittedName>
        <fullName evidence="1">Uncharacterized protein</fullName>
    </submittedName>
</protein>
<evidence type="ECO:0000313" key="2">
    <source>
        <dbReference type="Proteomes" id="UP000632774"/>
    </source>
</evidence>
<organism evidence="1 2">
    <name type="scientific">Mucilaginibacter boryungensis</name>
    <dbReference type="NCBI Taxonomy" id="768480"/>
    <lineage>
        <taxon>Bacteria</taxon>
        <taxon>Pseudomonadati</taxon>
        <taxon>Bacteroidota</taxon>
        <taxon>Sphingobacteriia</taxon>
        <taxon>Sphingobacteriales</taxon>
        <taxon>Sphingobacteriaceae</taxon>
        <taxon>Mucilaginibacter</taxon>
    </lineage>
</organism>